<dbReference type="InterPro" id="IPR036871">
    <property type="entry name" value="PX_dom_sf"/>
</dbReference>
<dbReference type="SMART" id="SM00313">
    <property type="entry name" value="PXA"/>
    <property type="match status" value="1"/>
</dbReference>
<dbReference type="CDD" id="cd06093">
    <property type="entry name" value="PX_domain"/>
    <property type="match status" value="1"/>
</dbReference>
<evidence type="ECO:0000256" key="2">
    <source>
        <dbReference type="SAM" id="MobiDB-lite"/>
    </source>
</evidence>
<feature type="compositionally biased region" description="Polar residues" evidence="2">
    <location>
        <begin position="362"/>
        <end position="375"/>
    </location>
</feature>
<dbReference type="AlphaFoldDB" id="A0A5N6YSA6"/>
<dbReference type="Gene3D" id="3.30.1520.10">
    <property type="entry name" value="Phox-like domain"/>
    <property type="match status" value="1"/>
</dbReference>
<dbReference type="OrthoDB" id="41200at2759"/>
<keyword evidence="3" id="KW-0812">Transmembrane</keyword>
<dbReference type="InterPro" id="IPR003114">
    <property type="entry name" value="Phox_assoc"/>
</dbReference>
<keyword evidence="3" id="KW-1133">Transmembrane helix</keyword>
<dbReference type="EMBL" id="ML739563">
    <property type="protein sequence ID" value="KAE8348317.1"/>
    <property type="molecule type" value="Genomic_DNA"/>
</dbReference>
<feature type="region of interest" description="Disordered" evidence="2">
    <location>
        <begin position="781"/>
        <end position="845"/>
    </location>
</feature>
<accession>A0A5N6YSA6</accession>
<keyword evidence="6" id="KW-1185">Reference proteome</keyword>
<dbReference type="SUPFAM" id="SSF64268">
    <property type="entry name" value="PX domain"/>
    <property type="match status" value="1"/>
</dbReference>
<feature type="compositionally biased region" description="Low complexity" evidence="2">
    <location>
        <begin position="432"/>
        <end position="442"/>
    </location>
</feature>
<dbReference type="PANTHER" id="PTHR22775">
    <property type="entry name" value="SORTING NEXIN"/>
    <property type="match status" value="1"/>
</dbReference>
<dbReference type="InterPro" id="IPR013937">
    <property type="entry name" value="Sorting_nexin_C"/>
</dbReference>
<dbReference type="PROSITE" id="PS51207">
    <property type="entry name" value="PXA"/>
    <property type="match status" value="1"/>
</dbReference>
<dbReference type="InterPro" id="IPR001683">
    <property type="entry name" value="PX_dom"/>
</dbReference>
<evidence type="ECO:0000256" key="1">
    <source>
        <dbReference type="ARBA" id="ARBA00010883"/>
    </source>
</evidence>
<dbReference type="Proteomes" id="UP000327118">
    <property type="component" value="Unassembled WGS sequence"/>
</dbReference>
<feature type="region of interest" description="Disordered" evidence="2">
    <location>
        <begin position="362"/>
        <end position="394"/>
    </location>
</feature>
<feature type="compositionally biased region" description="Polar residues" evidence="2">
    <location>
        <begin position="704"/>
        <end position="714"/>
    </location>
</feature>
<comment type="similarity">
    <text evidence="1">Belongs to the sorting nexin family.</text>
</comment>
<name>A0A5N6YSA6_9EURO</name>
<dbReference type="Pfam" id="PF02194">
    <property type="entry name" value="PXA"/>
    <property type="match status" value="1"/>
</dbReference>
<gene>
    <name evidence="5" type="ORF">BDV28DRAFT_143819</name>
</gene>
<feature type="transmembrane region" description="Helical" evidence="3">
    <location>
        <begin position="60"/>
        <end position="91"/>
    </location>
</feature>
<dbReference type="Pfam" id="PF00787">
    <property type="entry name" value="PX"/>
    <property type="match status" value="1"/>
</dbReference>
<feature type="region of interest" description="Disordered" evidence="2">
    <location>
        <begin position="419"/>
        <end position="496"/>
    </location>
</feature>
<organism evidence="5 6">
    <name type="scientific">Aspergillus coremiiformis</name>
    <dbReference type="NCBI Taxonomy" id="138285"/>
    <lineage>
        <taxon>Eukaryota</taxon>
        <taxon>Fungi</taxon>
        <taxon>Dikarya</taxon>
        <taxon>Ascomycota</taxon>
        <taxon>Pezizomycotina</taxon>
        <taxon>Eurotiomycetes</taxon>
        <taxon>Eurotiomycetidae</taxon>
        <taxon>Eurotiales</taxon>
        <taxon>Aspergillaceae</taxon>
        <taxon>Aspergillus</taxon>
        <taxon>Aspergillus subgen. Circumdati</taxon>
    </lineage>
</organism>
<feature type="domain" description="PXA" evidence="4">
    <location>
        <begin position="163"/>
        <end position="344"/>
    </location>
</feature>
<dbReference type="Pfam" id="PF08628">
    <property type="entry name" value="Nexin_C"/>
    <property type="match status" value="1"/>
</dbReference>
<sequence length="1009" mass="110656">MGTIAMDHPIDVPSKPNKIISNQAGTEQQNFNKHEIHITQSIQLVDFFIGFLSTSSNETLLGVLVCLVCATYILLGRLGLLLIGVVSGIVLHASWEGMSTRPIGNKLDYRSPSKRKEVALDIAHRLLDWPNRNSTGIGLNRDTSLQKLFQDGSETELDYSSFRPETAAALRSLTDAIINNYVNCWYEPILPSEITFPLSCRRILTSFITSVSTHLSRKRTADGFLEFLTNSSSMVIVFLNELSTAFEAPGSFMTPEHTIRRYLELVPESSLANVLAGEQQRKKLSLIADDILSSFLDPKAYALPPLRDFLREILAGVILESTIASLSRPEFINGWIIHLFNDGESGIMSAIDAGVEGARNQRVTAKDSGNVNVAPSTPAKGGSENPSGIVQKDHVRLDKATEEAMVEAKRLSAMIAAQDTHHQNAEQPGYDSSPLSFSSQPSYGGERAKDHTTTRQPGLAPVNTRLVDKVDKPTSENTFEPNRKGRPSSPSALHSTSPLFLNQMSENDLHAILTLHHASITVEDGSDSGDKGLLRSKPTSNYLLQIEPAPARCTGWMVFRKYTDFESLHETLGTISRLSRVQQLTENYPALPSWKGQTKQALARNLERYLEDALQNELLAESERMKQFLEKDGRFDPKSVSTPVKAGFSFPSQVSLENVGKGVLGVLANAPKGVSDGSRAVFGGMTGVFGAVSVKKTPPKIHAQNPNSHGQSTEPYPRKAEDTRDLKQYRVSLELSTGTEDAQLPSKYQRHSSPVFELASNGVSSREAEACLDMPLGSLTGNTNNASQPHAGKVEQVAPSSLDCRDFDLPERSPSSDGSRERDAHVRKEQKAIAGAQDASEVRGSPITKEETRIAVELIFAVINELYTLSSAWNIRRTLLNAAKSYILRPGNPNLETIRDLLQESMIESNTSDEALGVYITKLRENVLPTEAELNSWPSAPDDVEKERLRETARKALVQKGLPQALTSVMGAAASREALEKVFDSLQIPIIARGLVFSLLIQALRSIIF</sequence>
<protein>
    <submittedName>
        <fullName evidence="5">PXA domain-containing protein</fullName>
    </submittedName>
</protein>
<proteinExistence type="inferred from homology"/>
<evidence type="ECO:0000259" key="4">
    <source>
        <dbReference type="PROSITE" id="PS51207"/>
    </source>
</evidence>
<dbReference type="GO" id="GO:0035091">
    <property type="term" value="F:phosphatidylinositol binding"/>
    <property type="evidence" value="ECO:0007669"/>
    <property type="project" value="InterPro"/>
</dbReference>
<reference evidence="6" key="1">
    <citation type="submission" date="2019-04" db="EMBL/GenBank/DDBJ databases">
        <title>Friends and foes A comparative genomics studyof 23 Aspergillus species from section Flavi.</title>
        <authorList>
            <consortium name="DOE Joint Genome Institute"/>
            <person name="Kjaerbolling I."/>
            <person name="Vesth T."/>
            <person name="Frisvad J.C."/>
            <person name="Nybo J.L."/>
            <person name="Theobald S."/>
            <person name="Kildgaard S."/>
            <person name="Isbrandt T."/>
            <person name="Kuo A."/>
            <person name="Sato A."/>
            <person name="Lyhne E.K."/>
            <person name="Kogle M.E."/>
            <person name="Wiebenga A."/>
            <person name="Kun R.S."/>
            <person name="Lubbers R.J."/>
            <person name="Makela M.R."/>
            <person name="Barry K."/>
            <person name="Chovatia M."/>
            <person name="Clum A."/>
            <person name="Daum C."/>
            <person name="Haridas S."/>
            <person name="He G."/>
            <person name="LaButti K."/>
            <person name="Lipzen A."/>
            <person name="Mondo S."/>
            <person name="Riley R."/>
            <person name="Salamov A."/>
            <person name="Simmons B.A."/>
            <person name="Magnuson J.K."/>
            <person name="Henrissat B."/>
            <person name="Mortensen U.H."/>
            <person name="Larsen T.O."/>
            <person name="Devries R.P."/>
            <person name="Grigoriev I.V."/>
            <person name="Machida M."/>
            <person name="Baker S.E."/>
            <person name="Andersen M.R."/>
        </authorList>
    </citation>
    <scope>NUCLEOTIDE SEQUENCE [LARGE SCALE GENOMIC DNA]</scope>
    <source>
        <strain evidence="6">CBS 553.77</strain>
    </source>
</reference>
<feature type="region of interest" description="Disordered" evidence="2">
    <location>
        <begin position="698"/>
        <end position="724"/>
    </location>
</feature>
<evidence type="ECO:0000256" key="3">
    <source>
        <dbReference type="SAM" id="Phobius"/>
    </source>
</evidence>
<dbReference type="PANTHER" id="PTHR22775:SF47">
    <property type="entry name" value="MEIOTICALLY UP-REGULATED GENE 122 PROTEIN"/>
    <property type="match status" value="1"/>
</dbReference>
<evidence type="ECO:0000313" key="6">
    <source>
        <dbReference type="Proteomes" id="UP000327118"/>
    </source>
</evidence>
<evidence type="ECO:0000313" key="5">
    <source>
        <dbReference type="EMBL" id="KAE8348317.1"/>
    </source>
</evidence>
<feature type="compositionally biased region" description="Basic and acidic residues" evidence="2">
    <location>
        <begin position="818"/>
        <end position="831"/>
    </location>
</feature>
<keyword evidence="3" id="KW-0472">Membrane</keyword>